<protein>
    <submittedName>
        <fullName evidence="1">Putative lipoprotein</fullName>
    </submittedName>
</protein>
<reference evidence="1 2" key="1">
    <citation type="journal article" date="2011" name="PLoS Pathog.">
        <title>Dynamic evolution of pathogenicity revealed by sequencing and comparative genomics of 19 Pseudomonas syringae isolates.</title>
        <authorList>
            <person name="Baltrus D.A."/>
            <person name="Nishimura M.T."/>
            <person name="Romanchuk A."/>
            <person name="Chang J.H."/>
            <person name="Mukhtar M.S."/>
            <person name="Cherkis K."/>
            <person name="Roach J."/>
            <person name="Grant S.R."/>
            <person name="Jones C.D."/>
            <person name="Dangl J.L."/>
        </authorList>
    </citation>
    <scope>NUCLEOTIDE SEQUENCE [LARGE SCALE GENOMIC DNA]</scope>
    <source>
        <strain evidence="2">race 4</strain>
    </source>
</reference>
<accession>F3CIN4</accession>
<sequence length="40" mass="4316">LAWLPLVQLAVALEKMGDKPRADLALSAGLAVSRKNEWLA</sequence>
<feature type="non-terminal residue" evidence="1">
    <location>
        <position position="40"/>
    </location>
</feature>
<comment type="caution">
    <text evidence="1">The sequence shown here is derived from an EMBL/GenBank/DDBJ whole genome shotgun (WGS) entry which is preliminary data.</text>
</comment>
<evidence type="ECO:0000313" key="2">
    <source>
        <dbReference type="Proteomes" id="UP000005466"/>
    </source>
</evidence>
<organism evidence="1 2">
    <name type="scientific">Pseudomonas savastanoi pv. glycinea str. race 4</name>
    <dbReference type="NCBI Taxonomy" id="875330"/>
    <lineage>
        <taxon>Bacteria</taxon>
        <taxon>Pseudomonadati</taxon>
        <taxon>Pseudomonadota</taxon>
        <taxon>Gammaproteobacteria</taxon>
        <taxon>Pseudomonadales</taxon>
        <taxon>Pseudomonadaceae</taxon>
        <taxon>Pseudomonas</taxon>
    </lineage>
</organism>
<name>F3CIN4_PSESG</name>
<dbReference type="Proteomes" id="UP000005466">
    <property type="component" value="Unassembled WGS sequence"/>
</dbReference>
<dbReference type="AlphaFoldDB" id="F3CIN4"/>
<feature type="non-terminal residue" evidence="1">
    <location>
        <position position="1"/>
    </location>
</feature>
<evidence type="ECO:0000313" key="1">
    <source>
        <dbReference type="EMBL" id="EGH19126.1"/>
    </source>
</evidence>
<gene>
    <name evidence="1" type="ORF">Pgy4_39790</name>
</gene>
<keyword evidence="1" id="KW-0449">Lipoprotein</keyword>
<proteinExistence type="predicted"/>
<dbReference type="EMBL" id="ADWY01003623">
    <property type="protein sequence ID" value="EGH19126.1"/>
    <property type="molecule type" value="Genomic_DNA"/>
</dbReference>